<feature type="region of interest" description="Disordered" evidence="1">
    <location>
        <begin position="121"/>
        <end position="173"/>
    </location>
</feature>
<evidence type="ECO:0000256" key="1">
    <source>
        <dbReference type="SAM" id="MobiDB-lite"/>
    </source>
</evidence>
<sequence length="267" mass="30736">MGRPKKQTVDYFPHFVTGSRRTISILEARWKNDGYAFWFKLLELLCITDGHAFNLSTVANQEYLYSYTKTDPETADSIIEMLVDLENIDKELWEQHKIIWCQSLVDNLKLVYDKRTTPMPKKPFSVENIPENPPKTDEKPQSEDNSERQKPKRGKSAPKKPQKSKPDEPEKIKYAEFVRMTEEEHRKLVEQYGENAAARMITVLDNYKGQSGKTYKSDYRAILNWVVERVQEEFKKNGGGGYGRNEVPAGHNGPNPGGFKPSGGFKK</sequence>
<feature type="region of interest" description="Disordered" evidence="1">
    <location>
        <begin position="236"/>
        <end position="267"/>
    </location>
</feature>
<feature type="compositionally biased region" description="Basic and acidic residues" evidence="1">
    <location>
        <begin position="134"/>
        <end position="149"/>
    </location>
</feature>
<feature type="domain" description="Lin1244/Lin1753-like N-terminal" evidence="2">
    <location>
        <begin position="11"/>
        <end position="103"/>
    </location>
</feature>
<name>A0A8S5U1W4_9CAUD</name>
<dbReference type="EMBL" id="BK015985">
    <property type="protein sequence ID" value="DAF88443.1"/>
    <property type="molecule type" value="Genomic_DNA"/>
</dbReference>
<dbReference type="InterPro" id="IPR025400">
    <property type="entry name" value="Lin1244/Lin1753-like_N"/>
</dbReference>
<reference evidence="3" key="1">
    <citation type="journal article" date="2021" name="Proc. Natl. Acad. Sci. U.S.A.">
        <title>A Catalog of Tens of Thousands of Viruses from Human Metagenomes Reveals Hidden Associations with Chronic Diseases.</title>
        <authorList>
            <person name="Tisza M.J."/>
            <person name="Buck C.B."/>
        </authorList>
    </citation>
    <scope>NUCLEOTIDE SEQUENCE</scope>
    <source>
        <strain evidence="3">CtdHi7</strain>
    </source>
</reference>
<protein>
    <recommendedName>
        <fullName evidence="2">Lin1244/Lin1753-like N-terminal domain-containing protein</fullName>
    </recommendedName>
</protein>
<feature type="compositionally biased region" description="Basic and acidic residues" evidence="1">
    <location>
        <begin position="164"/>
        <end position="173"/>
    </location>
</feature>
<evidence type="ECO:0000313" key="3">
    <source>
        <dbReference type="EMBL" id="DAF88443.1"/>
    </source>
</evidence>
<feature type="compositionally biased region" description="Low complexity" evidence="1">
    <location>
        <begin position="252"/>
        <end position="267"/>
    </location>
</feature>
<evidence type="ECO:0000259" key="2">
    <source>
        <dbReference type="Pfam" id="PF14297"/>
    </source>
</evidence>
<proteinExistence type="predicted"/>
<feature type="compositionally biased region" description="Basic residues" evidence="1">
    <location>
        <begin position="150"/>
        <end position="163"/>
    </location>
</feature>
<accession>A0A8S5U1W4</accession>
<organism evidence="3">
    <name type="scientific">Siphoviridae sp. ctdHi7</name>
    <dbReference type="NCBI Taxonomy" id="2825577"/>
    <lineage>
        <taxon>Viruses</taxon>
        <taxon>Duplodnaviria</taxon>
        <taxon>Heunggongvirae</taxon>
        <taxon>Uroviricota</taxon>
        <taxon>Caudoviricetes</taxon>
    </lineage>
</organism>
<dbReference type="Pfam" id="PF14297">
    <property type="entry name" value="Lin1244_N"/>
    <property type="match status" value="1"/>
</dbReference>